<evidence type="ECO:0000313" key="5">
    <source>
        <dbReference type="Proteomes" id="UP000295794"/>
    </source>
</evidence>
<organism evidence="2 4">
    <name type="scientific">Iodobacter fluviatilis</name>
    <dbReference type="NCBI Taxonomy" id="537"/>
    <lineage>
        <taxon>Bacteria</taxon>
        <taxon>Pseudomonadati</taxon>
        <taxon>Pseudomonadota</taxon>
        <taxon>Betaproteobacteria</taxon>
        <taxon>Neisseriales</taxon>
        <taxon>Chitinibacteraceae</taxon>
        <taxon>Iodobacter</taxon>
    </lineage>
</organism>
<feature type="transmembrane region" description="Helical" evidence="1">
    <location>
        <begin position="12"/>
        <end position="31"/>
    </location>
</feature>
<keyword evidence="1" id="KW-0812">Transmembrane</keyword>
<accession>A0A377Q7K6</accession>
<evidence type="ECO:0000313" key="4">
    <source>
        <dbReference type="Proteomes" id="UP000255108"/>
    </source>
</evidence>
<name>A0A377Q7K6_9NEIS</name>
<evidence type="ECO:0000313" key="3">
    <source>
        <dbReference type="EMBL" id="TCU89365.1"/>
    </source>
</evidence>
<protein>
    <submittedName>
        <fullName evidence="3">Membrane protein implicated in regulation of membrane protease activity</fullName>
    </submittedName>
    <submittedName>
        <fullName evidence="2">NfeD-like C-terminal, partner-binding</fullName>
    </submittedName>
</protein>
<evidence type="ECO:0000256" key="1">
    <source>
        <dbReference type="SAM" id="Phobius"/>
    </source>
</evidence>
<dbReference type="GO" id="GO:0008233">
    <property type="term" value="F:peptidase activity"/>
    <property type="evidence" value="ECO:0007669"/>
    <property type="project" value="UniProtKB-KW"/>
</dbReference>
<keyword evidence="3" id="KW-0645">Protease</keyword>
<dbReference type="Proteomes" id="UP000295794">
    <property type="component" value="Unassembled WGS sequence"/>
</dbReference>
<dbReference type="EMBL" id="SMBT01000002">
    <property type="protein sequence ID" value="TCU89365.1"/>
    <property type="molecule type" value="Genomic_DNA"/>
</dbReference>
<dbReference type="GO" id="GO:0006508">
    <property type="term" value="P:proteolysis"/>
    <property type="evidence" value="ECO:0007669"/>
    <property type="project" value="UniProtKB-KW"/>
</dbReference>
<keyword evidence="1" id="KW-0472">Membrane</keyword>
<keyword evidence="3" id="KW-0378">Hydrolase</keyword>
<evidence type="ECO:0000313" key="2">
    <source>
        <dbReference type="EMBL" id="STQ90735.1"/>
    </source>
</evidence>
<dbReference type="EMBL" id="UGHR01000001">
    <property type="protein sequence ID" value="STQ90735.1"/>
    <property type="molecule type" value="Genomic_DNA"/>
</dbReference>
<proteinExistence type="predicted"/>
<gene>
    <name evidence="3" type="ORF">EV682_102277</name>
    <name evidence="2" type="ORF">NCTC11159_01802</name>
</gene>
<reference evidence="2 4" key="1">
    <citation type="submission" date="2018-06" db="EMBL/GenBank/DDBJ databases">
        <authorList>
            <consortium name="Pathogen Informatics"/>
            <person name="Doyle S."/>
        </authorList>
    </citation>
    <scope>NUCLEOTIDE SEQUENCE [LARGE SCALE GENOMIC DNA]</scope>
    <source>
        <strain evidence="2 4">NCTC11159</strain>
    </source>
</reference>
<keyword evidence="5" id="KW-1185">Reference proteome</keyword>
<keyword evidence="1" id="KW-1133">Transmembrane helix</keyword>
<dbReference type="Proteomes" id="UP000255108">
    <property type="component" value="Unassembled WGS sequence"/>
</dbReference>
<reference evidence="3 5" key="2">
    <citation type="submission" date="2019-03" db="EMBL/GenBank/DDBJ databases">
        <title>Genomic Encyclopedia of Type Strains, Phase IV (KMG-IV): sequencing the most valuable type-strain genomes for metagenomic binning, comparative biology and taxonomic classification.</title>
        <authorList>
            <person name="Goeker M."/>
        </authorList>
    </citation>
    <scope>NUCLEOTIDE SEQUENCE [LARGE SCALE GENOMIC DNA]</scope>
    <source>
        <strain evidence="3 5">DSM 3764</strain>
    </source>
</reference>
<sequence length="132" mass="14134">MAAILAGLEMLTGTFYLLAVATGLISAALAAWLGFGFAVQASSAALIGLMAVAALRQWHSTHNASPEEISNDIGQRVEIVEWQGERRARVRYRGTLWDAELAADADTGLNNYTIIATQGSSLIINHSPLRHS</sequence>
<dbReference type="AlphaFoldDB" id="A0A377Q7K6"/>